<evidence type="ECO:0000313" key="4">
    <source>
        <dbReference type="EMBL" id="GMR39382.1"/>
    </source>
</evidence>
<dbReference type="PANTHER" id="PTHR11346:SF176">
    <property type="entry name" value="32 KDA BETA-GALACTOSIDE-BINDING LECTIN LEC-3"/>
    <property type="match status" value="1"/>
</dbReference>
<evidence type="ECO:0000313" key="5">
    <source>
        <dbReference type="Proteomes" id="UP001328107"/>
    </source>
</evidence>
<organism evidence="4 5">
    <name type="scientific">Pristionchus mayeri</name>
    <dbReference type="NCBI Taxonomy" id="1317129"/>
    <lineage>
        <taxon>Eukaryota</taxon>
        <taxon>Metazoa</taxon>
        <taxon>Ecdysozoa</taxon>
        <taxon>Nematoda</taxon>
        <taxon>Chromadorea</taxon>
        <taxon>Rhabditida</taxon>
        <taxon>Rhabditina</taxon>
        <taxon>Diplogasteromorpha</taxon>
        <taxon>Diplogasteroidea</taxon>
        <taxon>Neodiplogasteridae</taxon>
        <taxon>Pristionchus</taxon>
    </lineage>
</organism>
<feature type="non-terminal residue" evidence="4">
    <location>
        <position position="123"/>
    </location>
</feature>
<dbReference type="InterPro" id="IPR001079">
    <property type="entry name" value="Galectin_CRD"/>
</dbReference>
<dbReference type="InterPro" id="IPR013320">
    <property type="entry name" value="ConA-like_dom_sf"/>
</dbReference>
<dbReference type="Proteomes" id="UP001328107">
    <property type="component" value="Unassembled WGS sequence"/>
</dbReference>
<keyword evidence="5" id="KW-1185">Reference proteome</keyword>
<comment type="caution">
    <text evidence="4">The sequence shown here is derived from an EMBL/GenBank/DDBJ whole genome shotgun (WGS) entry which is preliminary data.</text>
</comment>
<dbReference type="GO" id="GO:0030246">
    <property type="term" value="F:carbohydrate binding"/>
    <property type="evidence" value="ECO:0007669"/>
    <property type="project" value="UniProtKB-UniRule"/>
</dbReference>
<dbReference type="CDD" id="cd00070">
    <property type="entry name" value="GLECT"/>
    <property type="match status" value="1"/>
</dbReference>
<dbReference type="SUPFAM" id="SSF49899">
    <property type="entry name" value="Concanavalin A-like lectins/glucanases"/>
    <property type="match status" value="2"/>
</dbReference>
<dbReference type="Gene3D" id="2.60.120.200">
    <property type="match status" value="2"/>
</dbReference>
<feature type="domain" description="Galectin" evidence="3">
    <location>
        <begin position="1"/>
        <end position="32"/>
    </location>
</feature>
<gene>
    <name evidence="4" type="ORF">PMAYCL1PPCAC_09577</name>
</gene>
<reference evidence="5" key="1">
    <citation type="submission" date="2022-10" db="EMBL/GenBank/DDBJ databases">
        <title>Genome assembly of Pristionchus species.</title>
        <authorList>
            <person name="Yoshida K."/>
            <person name="Sommer R.J."/>
        </authorList>
    </citation>
    <scope>NUCLEOTIDE SEQUENCE [LARGE SCALE GENOMIC DNA]</scope>
    <source>
        <strain evidence="5">RS5460</strain>
    </source>
</reference>
<dbReference type="Pfam" id="PF00337">
    <property type="entry name" value="Gal-bind_lectin"/>
    <property type="match status" value="1"/>
</dbReference>
<sequence>KEFHDFKHRLPLSSISHLSVDGDIYLNQLHWRGKYYPVPYESGIANGFPIGKSLNISGIVEKKAKRFNVNLIRKNGDIAMHFNPCCDDKAVLRNSLLDNQWGNEEREGKMPFEKGVGFDLAIT</sequence>
<evidence type="ECO:0000256" key="1">
    <source>
        <dbReference type="ARBA" id="ARBA00022734"/>
    </source>
</evidence>
<dbReference type="AlphaFoldDB" id="A0AAN4ZDW4"/>
<name>A0AAN4ZDW4_9BILA</name>
<evidence type="ECO:0000259" key="3">
    <source>
        <dbReference type="PROSITE" id="PS51304"/>
    </source>
</evidence>
<dbReference type="InterPro" id="IPR044156">
    <property type="entry name" value="Galectin-like"/>
</dbReference>
<keyword evidence="1 2" id="KW-0430">Lectin</keyword>
<evidence type="ECO:0000256" key="2">
    <source>
        <dbReference type="RuleBase" id="RU102079"/>
    </source>
</evidence>
<proteinExistence type="predicted"/>
<dbReference type="EMBL" id="BTRK01000002">
    <property type="protein sequence ID" value="GMR39382.1"/>
    <property type="molecule type" value="Genomic_DNA"/>
</dbReference>
<feature type="domain" description="Galectin" evidence="3">
    <location>
        <begin position="40"/>
        <end position="123"/>
    </location>
</feature>
<dbReference type="PROSITE" id="PS51304">
    <property type="entry name" value="GALECTIN"/>
    <property type="match status" value="2"/>
</dbReference>
<dbReference type="SMART" id="SM00908">
    <property type="entry name" value="Gal-bind_lectin"/>
    <property type="match status" value="1"/>
</dbReference>
<dbReference type="SMART" id="SM00276">
    <property type="entry name" value="GLECT"/>
    <property type="match status" value="1"/>
</dbReference>
<accession>A0AAN4ZDW4</accession>
<feature type="non-terminal residue" evidence="4">
    <location>
        <position position="1"/>
    </location>
</feature>
<protein>
    <recommendedName>
        <fullName evidence="2">Galectin</fullName>
    </recommendedName>
</protein>
<dbReference type="PANTHER" id="PTHR11346">
    <property type="entry name" value="GALECTIN"/>
    <property type="match status" value="1"/>
</dbReference>
<dbReference type="GO" id="GO:0016936">
    <property type="term" value="F:galactoside binding"/>
    <property type="evidence" value="ECO:0007669"/>
    <property type="project" value="TreeGrafter"/>
</dbReference>